<comment type="subcellular location">
    <subcellularLocation>
        <location evidence="1">Cell inner membrane</location>
        <topology evidence="1">Lipid-anchor</topology>
    </subcellularLocation>
</comment>
<dbReference type="PANTHER" id="PTHR30158">
    <property type="entry name" value="ACRA/E-RELATED COMPONENT OF DRUG EFFLUX TRANSPORTER"/>
    <property type="match status" value="1"/>
</dbReference>
<evidence type="ECO:0000256" key="1">
    <source>
        <dbReference type="ARBA" id="ARBA00004519"/>
    </source>
</evidence>
<comment type="similarity">
    <text evidence="2">Belongs to the membrane fusion protein (MFP) (TC 8.A.1) family.</text>
</comment>
<dbReference type="NCBIfam" id="TIGR01730">
    <property type="entry name" value="RND_mfp"/>
    <property type="match status" value="1"/>
</dbReference>
<feature type="chain" id="PRO_5045521771" evidence="3">
    <location>
        <begin position="26"/>
        <end position="379"/>
    </location>
</feature>
<name>A0ABS6L7G2_9GAMM</name>
<gene>
    <name evidence="8" type="ORF">J1786_22045</name>
</gene>
<feature type="domain" description="Multidrug resistance protein MdtA-like C-terminal permuted SH3" evidence="7">
    <location>
        <begin position="299"/>
        <end position="356"/>
    </location>
</feature>
<dbReference type="EMBL" id="JAFMOU010000072">
    <property type="protein sequence ID" value="MBU9837484.1"/>
    <property type="molecule type" value="Genomic_DNA"/>
</dbReference>
<dbReference type="InterPro" id="IPR058626">
    <property type="entry name" value="MdtA-like_b-barrel"/>
</dbReference>
<feature type="signal peptide" evidence="3">
    <location>
        <begin position="1"/>
        <end position="25"/>
    </location>
</feature>
<dbReference type="RefSeq" id="WP_217139246.1">
    <property type="nucleotide sequence ID" value="NZ_JAFMOU010000072.1"/>
</dbReference>
<organism evidence="8 9">
    <name type="scientific">Rahnella perminowiae</name>
    <dbReference type="NCBI Taxonomy" id="2816244"/>
    <lineage>
        <taxon>Bacteria</taxon>
        <taxon>Pseudomonadati</taxon>
        <taxon>Pseudomonadota</taxon>
        <taxon>Gammaproteobacteria</taxon>
        <taxon>Enterobacterales</taxon>
        <taxon>Yersiniaceae</taxon>
        <taxon>Rahnella</taxon>
    </lineage>
</organism>
<feature type="domain" description="Multidrug resistance protein MdtA-like beta-barrel" evidence="6">
    <location>
        <begin position="203"/>
        <end position="288"/>
    </location>
</feature>
<evidence type="ECO:0000259" key="4">
    <source>
        <dbReference type="Pfam" id="PF25876"/>
    </source>
</evidence>
<evidence type="ECO:0000259" key="6">
    <source>
        <dbReference type="Pfam" id="PF25944"/>
    </source>
</evidence>
<evidence type="ECO:0000259" key="7">
    <source>
        <dbReference type="Pfam" id="PF25967"/>
    </source>
</evidence>
<evidence type="ECO:0000256" key="3">
    <source>
        <dbReference type="SAM" id="SignalP"/>
    </source>
</evidence>
<dbReference type="Pfam" id="PF25944">
    <property type="entry name" value="Beta-barrel_RND"/>
    <property type="match status" value="1"/>
</dbReference>
<evidence type="ECO:0000256" key="2">
    <source>
        <dbReference type="ARBA" id="ARBA00009477"/>
    </source>
</evidence>
<evidence type="ECO:0000313" key="9">
    <source>
        <dbReference type="Proteomes" id="UP000699865"/>
    </source>
</evidence>
<evidence type="ECO:0000313" key="8">
    <source>
        <dbReference type="EMBL" id="MBU9837484.1"/>
    </source>
</evidence>
<dbReference type="PANTHER" id="PTHR30158:SF3">
    <property type="entry name" value="MULTIDRUG EFFLUX PUMP SUBUNIT ACRA-RELATED"/>
    <property type="match status" value="1"/>
</dbReference>
<accession>A0ABS6L7G2</accession>
<feature type="domain" description="Multidrug resistance protein MdtA-like alpha-helical hairpin" evidence="4">
    <location>
        <begin position="98"/>
        <end position="167"/>
    </location>
</feature>
<dbReference type="InterPro" id="IPR006143">
    <property type="entry name" value="RND_pump_MFP"/>
</dbReference>
<feature type="domain" description="Multidrug resistance protein MdtA-like barrel-sandwich hybrid" evidence="5">
    <location>
        <begin position="58"/>
        <end position="191"/>
    </location>
</feature>
<dbReference type="Pfam" id="PF25967">
    <property type="entry name" value="RND-MFP_C"/>
    <property type="match status" value="1"/>
</dbReference>
<reference evidence="8 9" key="1">
    <citation type="submission" date="2021-03" db="EMBL/GenBank/DDBJ databases">
        <title>Five novel Rahnella species.</title>
        <authorList>
            <person name="Brady C."/>
            <person name="Asselin J."/>
            <person name="Beer S."/>
            <person name="Bruberg M.B."/>
            <person name="Crampton B."/>
            <person name="Venter S."/>
            <person name="Arnold D."/>
            <person name="Denman S."/>
        </authorList>
    </citation>
    <scope>NUCLEOTIDE SEQUENCE [LARGE SCALE GENOMIC DNA]</scope>
    <source>
        <strain evidence="8 9">L72c</strain>
    </source>
</reference>
<protein>
    <submittedName>
        <fullName evidence="8">Efflux RND transporter periplasmic adaptor subunit</fullName>
    </submittedName>
</protein>
<dbReference type="Pfam" id="PF25876">
    <property type="entry name" value="HH_MFP_RND"/>
    <property type="match status" value="1"/>
</dbReference>
<dbReference type="InterPro" id="IPR058624">
    <property type="entry name" value="MdtA-like_HH"/>
</dbReference>
<dbReference type="Proteomes" id="UP000699865">
    <property type="component" value="Unassembled WGS sequence"/>
</dbReference>
<keyword evidence="9" id="KW-1185">Reference proteome</keyword>
<dbReference type="Pfam" id="PF25917">
    <property type="entry name" value="BSH_RND"/>
    <property type="match status" value="1"/>
</dbReference>
<dbReference type="InterPro" id="IPR058627">
    <property type="entry name" value="MdtA-like_C"/>
</dbReference>
<comment type="caution">
    <text evidence="8">The sequence shown here is derived from an EMBL/GenBank/DDBJ whole genome shotgun (WGS) entry which is preliminary data.</text>
</comment>
<evidence type="ECO:0000259" key="5">
    <source>
        <dbReference type="Pfam" id="PF25917"/>
    </source>
</evidence>
<keyword evidence="3" id="KW-0732">Signal</keyword>
<proteinExistence type="inferred from homology"/>
<dbReference type="InterPro" id="IPR058625">
    <property type="entry name" value="MdtA-like_BSH"/>
</dbReference>
<sequence length="379" mass="40468">MFPAMRRFMAVPVLLTLLSFPLTGAAAQLLPAVTTVTIATQPDGVSRTYLGRLEAVQAVNVTSRTEGFIARRAFEEGQFVNAGDVLYEIEPALHQAAVAQAKARLDSANATARHAQTHLNRIQRLGDARTVSQSDVDAALAARDTARAAVTQAQAALKTQELQLSYTRITAPISGRIGVSHFHTGSLVNPASGVLTEIVQLDPVRVVISVNERDVLRASHSSGTLQDAFMADNMMLSLRLSDGSPYMKAPVLESIGNRIDAQTGTLPVRLTVANPDHRLLPGGTVNVAAKPRSGHSLPVLPAQAVQQNATGHFVLLVNAGQRVEARLVRLGAQIGHGYFVIEGLQGGEKVVTEGQQWIRPGMEVNARATEAPDMAAKKR</sequence>